<dbReference type="CDD" id="cd06551">
    <property type="entry name" value="LPLAT"/>
    <property type="match status" value="1"/>
</dbReference>
<dbReference type="Pfam" id="PF01553">
    <property type="entry name" value="Acyltransferase"/>
    <property type="match status" value="1"/>
</dbReference>
<organism evidence="2 3">
    <name type="scientific">Tenuifilum thalassicum</name>
    <dbReference type="NCBI Taxonomy" id="2590900"/>
    <lineage>
        <taxon>Bacteria</taxon>
        <taxon>Pseudomonadati</taxon>
        <taxon>Bacteroidota</taxon>
        <taxon>Bacteroidia</taxon>
        <taxon>Bacteroidales</taxon>
        <taxon>Tenuifilaceae</taxon>
        <taxon>Tenuifilum</taxon>
    </lineage>
</organism>
<accession>A0A7D4BBM8</accession>
<name>A0A7D4BBM8_9BACT</name>
<dbReference type="GO" id="GO:0016746">
    <property type="term" value="F:acyltransferase activity"/>
    <property type="evidence" value="ECO:0007669"/>
    <property type="project" value="InterPro"/>
</dbReference>
<evidence type="ECO:0000313" key="2">
    <source>
        <dbReference type="EMBL" id="QKG80120.1"/>
    </source>
</evidence>
<sequence length="211" mass="25408">MLMEVIKPPKIDLFYFLFKVYANLLLNLHFREIRIEGDFTPDNRSVLLIPNHFSWWDGFFAWKLNTMLLRKEFYLMMLESELKKHRFLKKLGAYAIVPTSKGMLESLRFASEVLTQPNNVLVYYPQGRLHSQHHMGLEFQKGIERIAQQSDNFRLLMCANLIDYYNYKKPSLTIYLQEYDRLTDFSLTQFQLTYNLFLKQSIYKQDKLYKQ</sequence>
<gene>
    <name evidence="2" type="ORF">FHG85_07550</name>
</gene>
<dbReference type="Proteomes" id="UP000500961">
    <property type="component" value="Chromosome"/>
</dbReference>
<dbReference type="InterPro" id="IPR002123">
    <property type="entry name" value="Plipid/glycerol_acylTrfase"/>
</dbReference>
<dbReference type="SMART" id="SM00563">
    <property type="entry name" value="PlsC"/>
    <property type="match status" value="1"/>
</dbReference>
<protein>
    <recommendedName>
        <fullName evidence="1">Phospholipid/glycerol acyltransferase domain-containing protein</fullName>
    </recommendedName>
</protein>
<evidence type="ECO:0000259" key="1">
    <source>
        <dbReference type="SMART" id="SM00563"/>
    </source>
</evidence>
<feature type="domain" description="Phospholipid/glycerol acyltransferase" evidence="1">
    <location>
        <begin position="46"/>
        <end position="165"/>
    </location>
</feature>
<reference evidence="2 3" key="1">
    <citation type="submission" date="2019-07" db="EMBL/GenBank/DDBJ databases">
        <title>Thalassofilum flectens gen. nov., sp. nov., a novel moderate thermophilic anaerobe from a shallow sea hot spring in Kunashir Island (Russia), representing a new family in the order Bacteroidales, and proposal of Thalassofilacea fam. nov.</title>
        <authorList>
            <person name="Kochetkova T.V."/>
            <person name="Podosokorskaya O.A."/>
            <person name="Novikov A."/>
            <person name="Elcheninov A.G."/>
            <person name="Toshchakov S.V."/>
            <person name="Kublanov I.V."/>
        </authorList>
    </citation>
    <scope>NUCLEOTIDE SEQUENCE [LARGE SCALE GENOMIC DNA]</scope>
    <source>
        <strain evidence="2 3">38-H</strain>
    </source>
</reference>
<evidence type="ECO:0000313" key="3">
    <source>
        <dbReference type="Proteomes" id="UP000500961"/>
    </source>
</evidence>
<proteinExistence type="predicted"/>
<keyword evidence="3" id="KW-1185">Reference proteome</keyword>
<dbReference type="EMBL" id="CP041345">
    <property type="protein sequence ID" value="QKG80120.1"/>
    <property type="molecule type" value="Genomic_DNA"/>
</dbReference>
<dbReference type="AlphaFoldDB" id="A0A7D4BBM8"/>
<dbReference type="KEGG" id="ttz:FHG85_07550"/>
<dbReference type="SUPFAM" id="SSF69593">
    <property type="entry name" value="Glycerol-3-phosphate (1)-acyltransferase"/>
    <property type="match status" value="1"/>
</dbReference>